<reference evidence="2 3" key="1">
    <citation type="submission" date="2015-09" db="EMBL/GenBank/DDBJ databases">
        <title>Aphanizomenon flos-aquae WA102.</title>
        <authorList>
            <person name="Driscoll C."/>
        </authorList>
    </citation>
    <scope>NUCLEOTIDE SEQUENCE [LARGE SCALE GENOMIC DNA]</scope>
    <source>
        <strain evidence="2">WA102</strain>
    </source>
</reference>
<dbReference type="Pfam" id="PF14216">
    <property type="entry name" value="DUF4326"/>
    <property type="match status" value="1"/>
</dbReference>
<protein>
    <recommendedName>
        <fullName evidence="1">DUF4326 domain-containing protein</fullName>
    </recommendedName>
</protein>
<dbReference type="AlphaFoldDB" id="A0A1B7WW37"/>
<feature type="domain" description="DUF4326" evidence="1">
    <location>
        <begin position="14"/>
        <end position="107"/>
    </location>
</feature>
<sequence length="128" mass="15023">MIGVINGKRDGFIGQDKIYIGRANKFYGLQKSPLHNPFKVSSEKERFESCKIFDKYLYDKVKLWMNEGILDETTIALRDIIFKVLEGVNVILTCWCSPLQCHGDGIIRCVNWIIQQDWFKQAYSEYYK</sequence>
<name>A0A1B7WW37_APHFL</name>
<dbReference type="EMBL" id="LJOW01000152">
    <property type="protein sequence ID" value="OBQ41282.1"/>
    <property type="molecule type" value="Genomic_DNA"/>
</dbReference>
<accession>A0A1B7WW37</accession>
<comment type="caution">
    <text evidence="2">The sequence shown here is derived from an EMBL/GenBank/DDBJ whole genome shotgun (WGS) entry which is preliminary data.</text>
</comment>
<evidence type="ECO:0000313" key="2">
    <source>
        <dbReference type="EMBL" id="OBQ41282.1"/>
    </source>
</evidence>
<organism evidence="2 3">
    <name type="scientific">Aphanizomenon flos-aquae WA102</name>
    <dbReference type="NCBI Taxonomy" id="1710896"/>
    <lineage>
        <taxon>Bacteria</taxon>
        <taxon>Bacillati</taxon>
        <taxon>Cyanobacteriota</taxon>
        <taxon>Cyanophyceae</taxon>
        <taxon>Nostocales</taxon>
        <taxon>Aphanizomenonaceae</taxon>
        <taxon>Aphanizomenon</taxon>
    </lineage>
</organism>
<dbReference type="PATRIC" id="fig|1710896.3.peg.5691"/>
<dbReference type="InterPro" id="IPR025475">
    <property type="entry name" value="DUF4326"/>
</dbReference>
<evidence type="ECO:0000259" key="1">
    <source>
        <dbReference type="Pfam" id="PF14216"/>
    </source>
</evidence>
<proteinExistence type="predicted"/>
<evidence type="ECO:0000313" key="3">
    <source>
        <dbReference type="Proteomes" id="UP000092093"/>
    </source>
</evidence>
<gene>
    <name evidence="2" type="ORF">AN484_21275</name>
</gene>
<dbReference type="Proteomes" id="UP000092093">
    <property type="component" value="Unassembled WGS sequence"/>
</dbReference>